<dbReference type="PANTHER" id="PTHR47636">
    <property type="entry name" value="TRANSCRIPTIONAL REGULATORY PROTEIN RCO1"/>
    <property type="match status" value="1"/>
</dbReference>
<feature type="compositionally biased region" description="Low complexity" evidence="5">
    <location>
        <begin position="179"/>
        <end position="215"/>
    </location>
</feature>
<feature type="compositionally biased region" description="Low complexity" evidence="5">
    <location>
        <begin position="727"/>
        <end position="739"/>
    </location>
</feature>
<comment type="caution">
    <text evidence="7">The sequence shown here is derived from an EMBL/GenBank/DDBJ whole genome shotgun (WGS) entry which is preliminary data.</text>
</comment>
<dbReference type="GO" id="GO:0032221">
    <property type="term" value="C:Rpd3S complex"/>
    <property type="evidence" value="ECO:0007669"/>
    <property type="project" value="TreeGrafter"/>
</dbReference>
<name>A0AAN6GBK6_9BASI</name>
<dbReference type="PROSITE" id="PS50016">
    <property type="entry name" value="ZF_PHD_2"/>
    <property type="match status" value="1"/>
</dbReference>
<feature type="region of interest" description="Disordered" evidence="5">
    <location>
        <begin position="615"/>
        <end position="634"/>
    </location>
</feature>
<feature type="compositionally biased region" description="Basic and acidic residues" evidence="5">
    <location>
        <begin position="1362"/>
        <end position="1376"/>
    </location>
</feature>
<evidence type="ECO:0000313" key="8">
    <source>
        <dbReference type="Proteomes" id="UP001176521"/>
    </source>
</evidence>
<keyword evidence="1" id="KW-0479">Metal-binding</keyword>
<feature type="compositionally biased region" description="Low complexity" evidence="5">
    <location>
        <begin position="314"/>
        <end position="333"/>
    </location>
</feature>
<feature type="compositionally biased region" description="Low complexity" evidence="5">
    <location>
        <begin position="515"/>
        <end position="541"/>
    </location>
</feature>
<dbReference type="PANTHER" id="PTHR47636:SF1">
    <property type="entry name" value="TRANSCRIPTIONAL REGULATORY PROTEIN RCO1"/>
    <property type="match status" value="1"/>
</dbReference>
<sequence length="1463" mass="147117">MVDRHSKNASAGARAAMDASSAGRGGAGPDSSMDISLDDTADTSASLAQRVLVRNAVEGAAPSSSSFRPSEGPASSAAAAGVAGGAGPTRRVSTRNSPAPRRPGAVAWKDLTSTFKLGPGASVQAAAPSPVASASGPVITTVVASGAASALDSFAAANAPTGPVAPTTTSTPFAASAAASASTSSAPQSRASSSRHSTGAPANNANSSSNSSGFVNGPGGAAAMTRTASGGPGAGPANGHTAPVRVHPNAAYATEVLGPPPRLPLDPYYPPLVTPYTGTGAHPSSSRAAIAANNQSTTQSDGNNGNGSASNPTAADDSGAPVPAAPAPTTSSSRSKKPLLTINQGTDIGHGAGPAVLPSAIAQALGSVTGKRRPNKSQKAFAASTAPRTTRARSLIDSASASPSPSMPTVNLAAVPGAGLAAAAGGMGVDAVTTPPLTPSHTSSLGKSAILGLDISSTDTGSDSESVREAMLPAGTAAAGAAAETSAPPELKKRKITARLSRPSTRTGSPAVGDPGQATTAPPSTGASAAEASSSAASAAGPPKPTIADDLDIILSSRRSRRAAQKVDAAAEGAPAAADLSSAESSLSSAPSSQGTQATTASNTSVSAAGDASSSAAAASAPGGSGTTPVKRPRITVKRNGVIAPPPPSVVAAAAAAAAAAASASGAATDLSQPAAALPGTITASLTAGIPASTSALRMQTPPARADSPTISTRPRRGAGAGTSGMLGTSRGTASSTLTASAAPSGSALGVSIGSSGSAVLPSAATGMLTRASTPTTVPTLATGAMAYPTIGAAAHMSGSPQKAAETVGVGMTANGTLAIAPAAEFAAAAAAGGHLSAVQGPAGTALVPAGEKQSNQDFCDACKGIGRFLCCDGCVRSFHFSCISPPVDMDEVMDMDDAWYCNVCRSAKRPSGKEPKGIFPRLLKHLESTNPVQYELPADIRNYFKGVGTALDGSYLNVGMIKPLRVNKQGLIEDRDPYKLKDKNGKAVLCFHCGGSALPAMPHSGDLMKATMSKHATSPEAAKALSQQPPIPTPDGNWRRILSCDFCAAHWHLDCVSPPMAVMPNMTRKWMCPNHADHAMAKYRVPKSSTGIQPYALPLPSSENIGTGKLYKVRLRNNGDVDIIPDPTDSLFNQDGSTNSATQPGWEELIIGGVNPNGSGQRFRFRVPEKVVRLDFWNRVRANAQPLAVRFGKPYRETDPVLSLDDLADVAMERLRKERVIESVDFTGTETDKHTINLVAKVFKEEDGDGREDFPPARSQREYEEAIERARIHGVIGLEGGILLSKLADAPTVSERSTSGLVDDGPEAAGTTADIKTDTADGVGVEEDAKMEDVASAPASSSMLDPTLLAPPPAVQSLRNRPLEDLRASGADRMDGSPSDAGLSSPASTLTDLSSDDGELSDDEESGAVRSSSAYGGAQAGTLAAYGLKEKDVERLLAIEQLIKVKGEAALLEFLLAKNDES</sequence>
<dbReference type="InterPro" id="IPR013083">
    <property type="entry name" value="Znf_RING/FYVE/PHD"/>
</dbReference>
<feature type="compositionally biased region" description="Low complexity" evidence="5">
    <location>
        <begin position="568"/>
        <end position="607"/>
    </location>
</feature>
<dbReference type="InterPro" id="IPR001965">
    <property type="entry name" value="Znf_PHD"/>
</dbReference>
<feature type="region of interest" description="Disordered" evidence="5">
    <location>
        <begin position="474"/>
        <end position="607"/>
    </location>
</feature>
<feature type="compositionally biased region" description="Low complexity" evidence="5">
    <location>
        <begin position="380"/>
        <end position="404"/>
    </location>
</feature>
<dbReference type="InterPro" id="IPR011011">
    <property type="entry name" value="Znf_FYVE_PHD"/>
</dbReference>
<feature type="region of interest" description="Disordered" evidence="5">
    <location>
        <begin position="1296"/>
        <end position="1416"/>
    </location>
</feature>
<evidence type="ECO:0000313" key="7">
    <source>
        <dbReference type="EMBL" id="KAK0527713.1"/>
    </source>
</evidence>
<feature type="region of interest" description="Disordered" evidence="5">
    <location>
        <begin position="1"/>
        <end position="41"/>
    </location>
</feature>
<feature type="domain" description="PHD-type" evidence="6">
    <location>
        <begin position="857"/>
        <end position="908"/>
    </location>
</feature>
<dbReference type="CDD" id="cd15535">
    <property type="entry name" value="PHD1_Rco1"/>
    <property type="match status" value="1"/>
</dbReference>
<dbReference type="GO" id="GO:0006357">
    <property type="term" value="P:regulation of transcription by RNA polymerase II"/>
    <property type="evidence" value="ECO:0007669"/>
    <property type="project" value="TreeGrafter"/>
</dbReference>
<feature type="region of interest" description="Disordered" evidence="5">
    <location>
        <begin position="368"/>
        <end position="408"/>
    </location>
</feature>
<keyword evidence="3" id="KW-0862">Zinc</keyword>
<dbReference type="Gene3D" id="3.30.40.10">
    <property type="entry name" value="Zinc/RING finger domain, C3HC4 (zinc finger)"/>
    <property type="match status" value="2"/>
</dbReference>
<feature type="compositionally biased region" description="Acidic residues" evidence="5">
    <location>
        <begin position="1395"/>
        <end position="1407"/>
    </location>
</feature>
<feature type="region of interest" description="Disordered" evidence="5">
    <location>
        <begin position="179"/>
        <end position="244"/>
    </location>
</feature>
<gene>
    <name evidence="7" type="ORF">OC842_004773</name>
</gene>
<organism evidence="7 8">
    <name type="scientific">Tilletia horrida</name>
    <dbReference type="NCBI Taxonomy" id="155126"/>
    <lineage>
        <taxon>Eukaryota</taxon>
        <taxon>Fungi</taxon>
        <taxon>Dikarya</taxon>
        <taxon>Basidiomycota</taxon>
        <taxon>Ustilaginomycotina</taxon>
        <taxon>Exobasidiomycetes</taxon>
        <taxon>Tilletiales</taxon>
        <taxon>Tilletiaceae</taxon>
        <taxon>Tilletia</taxon>
    </lineage>
</organism>
<dbReference type="EMBL" id="JAPDMQ010000299">
    <property type="protein sequence ID" value="KAK0527713.1"/>
    <property type="molecule type" value="Genomic_DNA"/>
</dbReference>
<feature type="region of interest" description="Disordered" evidence="5">
    <location>
        <begin position="59"/>
        <end position="105"/>
    </location>
</feature>
<feature type="region of interest" description="Disordered" evidence="5">
    <location>
        <begin position="695"/>
        <end position="739"/>
    </location>
</feature>
<feature type="compositionally biased region" description="Low complexity" evidence="5">
    <location>
        <begin position="9"/>
        <end position="22"/>
    </location>
</feature>
<feature type="compositionally biased region" description="Low complexity" evidence="5">
    <location>
        <begin position="69"/>
        <end position="81"/>
    </location>
</feature>
<feature type="region of interest" description="Disordered" evidence="5">
    <location>
        <begin position="294"/>
        <end position="351"/>
    </location>
</feature>
<dbReference type="InterPro" id="IPR019786">
    <property type="entry name" value="Zinc_finger_PHD-type_CS"/>
</dbReference>
<evidence type="ECO:0000256" key="4">
    <source>
        <dbReference type="PROSITE-ProRule" id="PRU00146"/>
    </source>
</evidence>
<protein>
    <recommendedName>
        <fullName evidence="6">PHD-type domain-containing protein</fullName>
    </recommendedName>
</protein>
<keyword evidence="8" id="KW-1185">Reference proteome</keyword>
<proteinExistence type="predicted"/>
<evidence type="ECO:0000259" key="6">
    <source>
        <dbReference type="PROSITE" id="PS50016"/>
    </source>
</evidence>
<dbReference type="Proteomes" id="UP001176521">
    <property type="component" value="Unassembled WGS sequence"/>
</dbReference>
<evidence type="ECO:0000256" key="1">
    <source>
        <dbReference type="ARBA" id="ARBA00022723"/>
    </source>
</evidence>
<dbReference type="SMART" id="SM00249">
    <property type="entry name" value="PHD"/>
    <property type="match status" value="2"/>
</dbReference>
<dbReference type="SUPFAM" id="SSF57903">
    <property type="entry name" value="FYVE/PHD zinc finger"/>
    <property type="match status" value="2"/>
</dbReference>
<keyword evidence="2 4" id="KW-0863">Zinc-finger</keyword>
<evidence type="ECO:0000256" key="5">
    <source>
        <dbReference type="SAM" id="MobiDB-lite"/>
    </source>
</evidence>
<evidence type="ECO:0000256" key="2">
    <source>
        <dbReference type="ARBA" id="ARBA00022771"/>
    </source>
</evidence>
<evidence type="ECO:0000256" key="3">
    <source>
        <dbReference type="ARBA" id="ARBA00022833"/>
    </source>
</evidence>
<feature type="compositionally biased region" description="Low complexity" evidence="5">
    <location>
        <begin position="474"/>
        <end position="489"/>
    </location>
</feature>
<reference evidence="7" key="1">
    <citation type="journal article" date="2023" name="PhytoFront">
        <title>Draft Genome Resources of Seven Strains of Tilletia horrida, Causal Agent of Kernel Smut of Rice.</title>
        <authorList>
            <person name="Khanal S."/>
            <person name="Antony Babu S."/>
            <person name="Zhou X.G."/>
        </authorList>
    </citation>
    <scope>NUCLEOTIDE SEQUENCE</scope>
    <source>
        <strain evidence="7">TX3</strain>
    </source>
</reference>
<dbReference type="CDD" id="cd15534">
    <property type="entry name" value="PHD2_PHF12_Rco1"/>
    <property type="match status" value="1"/>
</dbReference>
<accession>A0AAN6GBK6</accession>
<dbReference type="GO" id="GO:0008270">
    <property type="term" value="F:zinc ion binding"/>
    <property type="evidence" value="ECO:0007669"/>
    <property type="project" value="UniProtKB-KW"/>
</dbReference>
<dbReference type="InterPro" id="IPR052819">
    <property type="entry name" value="Chromatin_regulatory_protein"/>
</dbReference>
<dbReference type="Pfam" id="PF00628">
    <property type="entry name" value="PHD"/>
    <property type="match status" value="2"/>
</dbReference>
<dbReference type="PROSITE" id="PS01359">
    <property type="entry name" value="ZF_PHD_1"/>
    <property type="match status" value="1"/>
</dbReference>
<dbReference type="InterPro" id="IPR019787">
    <property type="entry name" value="Znf_PHD-finger"/>
</dbReference>